<sequence>MGKIYGFLGEKKAYPRKSVGFPDLNPRKSVGFLGLNHRKSVFLPNNKRCEGYETKDIQGIM</sequence>
<accession>A0A9D2J2F0</accession>
<reference evidence="1" key="2">
    <citation type="submission" date="2021-04" db="EMBL/GenBank/DDBJ databases">
        <authorList>
            <person name="Gilroy R."/>
        </authorList>
    </citation>
    <scope>NUCLEOTIDE SEQUENCE</scope>
    <source>
        <strain evidence="1">ChiHjej9B8-1298</strain>
    </source>
</reference>
<name>A0A9D2J2F0_9BACE</name>
<proteinExistence type="predicted"/>
<dbReference type="AlphaFoldDB" id="A0A9D2J2F0"/>
<organism evidence="1 2">
    <name type="scientific">Candidatus Bacteroides merdigallinarum</name>
    <dbReference type="NCBI Taxonomy" id="2838473"/>
    <lineage>
        <taxon>Bacteria</taxon>
        <taxon>Pseudomonadati</taxon>
        <taxon>Bacteroidota</taxon>
        <taxon>Bacteroidia</taxon>
        <taxon>Bacteroidales</taxon>
        <taxon>Bacteroidaceae</taxon>
        <taxon>Bacteroides</taxon>
    </lineage>
</organism>
<evidence type="ECO:0000313" key="1">
    <source>
        <dbReference type="EMBL" id="HIZ33998.1"/>
    </source>
</evidence>
<comment type="caution">
    <text evidence="1">The sequence shown here is derived from an EMBL/GenBank/DDBJ whole genome shotgun (WGS) entry which is preliminary data.</text>
</comment>
<evidence type="ECO:0000313" key="2">
    <source>
        <dbReference type="Proteomes" id="UP000824028"/>
    </source>
</evidence>
<protein>
    <submittedName>
        <fullName evidence="1">Uncharacterized protein</fullName>
    </submittedName>
</protein>
<dbReference type="Proteomes" id="UP000824028">
    <property type="component" value="Unassembled WGS sequence"/>
</dbReference>
<dbReference type="EMBL" id="DXBX01000089">
    <property type="protein sequence ID" value="HIZ33998.1"/>
    <property type="molecule type" value="Genomic_DNA"/>
</dbReference>
<reference evidence="1" key="1">
    <citation type="journal article" date="2021" name="PeerJ">
        <title>Extensive microbial diversity within the chicken gut microbiome revealed by metagenomics and culture.</title>
        <authorList>
            <person name="Gilroy R."/>
            <person name="Ravi A."/>
            <person name="Getino M."/>
            <person name="Pursley I."/>
            <person name="Horton D.L."/>
            <person name="Alikhan N.F."/>
            <person name="Baker D."/>
            <person name="Gharbi K."/>
            <person name="Hall N."/>
            <person name="Watson M."/>
            <person name="Adriaenssens E.M."/>
            <person name="Foster-Nyarko E."/>
            <person name="Jarju S."/>
            <person name="Secka A."/>
            <person name="Antonio M."/>
            <person name="Oren A."/>
            <person name="Chaudhuri R.R."/>
            <person name="La Ragione R."/>
            <person name="Hildebrand F."/>
            <person name="Pallen M.J."/>
        </authorList>
    </citation>
    <scope>NUCLEOTIDE SEQUENCE</scope>
    <source>
        <strain evidence="1">ChiHjej9B8-1298</strain>
    </source>
</reference>
<gene>
    <name evidence="1" type="ORF">H9814_10785</name>
</gene>